<dbReference type="InterPro" id="IPR011050">
    <property type="entry name" value="Pectin_lyase_fold/virulence"/>
</dbReference>
<feature type="region of interest" description="Disordered" evidence="3">
    <location>
        <begin position="18"/>
        <end position="55"/>
    </location>
</feature>
<keyword evidence="5" id="KW-0456">Lyase</keyword>
<organism evidence="5 6">
    <name type="scientific">Glycocaulis albus</name>
    <dbReference type="NCBI Taxonomy" id="1382801"/>
    <lineage>
        <taxon>Bacteria</taxon>
        <taxon>Pseudomonadati</taxon>
        <taxon>Pseudomonadota</taxon>
        <taxon>Alphaproteobacteria</taxon>
        <taxon>Maricaulales</taxon>
        <taxon>Maricaulaceae</taxon>
        <taxon>Glycocaulis</taxon>
    </lineage>
</organism>
<proteinExistence type="predicted"/>
<evidence type="ECO:0000256" key="2">
    <source>
        <dbReference type="ARBA" id="ARBA00023180"/>
    </source>
</evidence>
<evidence type="ECO:0000256" key="4">
    <source>
        <dbReference type="SAM" id="SignalP"/>
    </source>
</evidence>
<keyword evidence="1" id="KW-0479">Metal-binding</keyword>
<feature type="signal peptide" evidence="4">
    <location>
        <begin position="1"/>
        <end position="22"/>
    </location>
</feature>
<dbReference type="Gene3D" id="2.160.20.10">
    <property type="entry name" value="Single-stranded right-handed beta-helix, Pectin lyase-like"/>
    <property type="match status" value="1"/>
</dbReference>
<keyword evidence="6" id="KW-1185">Reference proteome</keyword>
<dbReference type="GO" id="GO:0016829">
    <property type="term" value="F:lyase activity"/>
    <property type="evidence" value="ECO:0007669"/>
    <property type="project" value="UniProtKB-KW"/>
</dbReference>
<dbReference type="PANTHER" id="PTHR42970">
    <property type="entry name" value="PECTATE LYASE C-RELATED"/>
    <property type="match status" value="1"/>
</dbReference>
<dbReference type="InterPro" id="IPR052063">
    <property type="entry name" value="Polysaccharide_Lyase_1"/>
</dbReference>
<dbReference type="PROSITE" id="PS51257">
    <property type="entry name" value="PROKAR_LIPOPROTEIN"/>
    <property type="match status" value="1"/>
</dbReference>
<comment type="caution">
    <text evidence="5">The sequence shown here is derived from an EMBL/GenBank/DDBJ whole genome shotgun (WGS) entry which is preliminary data.</text>
</comment>
<dbReference type="RefSeq" id="WP_188452014.1">
    <property type="nucleotide sequence ID" value="NZ_BMFS01000006.1"/>
</dbReference>
<dbReference type="SUPFAM" id="SSF51126">
    <property type="entry name" value="Pectin lyase-like"/>
    <property type="match status" value="1"/>
</dbReference>
<dbReference type="EMBL" id="BMFS01000006">
    <property type="protein sequence ID" value="GGH00516.1"/>
    <property type="molecule type" value="Genomic_DNA"/>
</dbReference>
<gene>
    <name evidence="5" type="ORF">GCM10007420_15650</name>
</gene>
<protein>
    <submittedName>
        <fullName evidence="5">Pectate lyase</fullName>
    </submittedName>
</protein>
<dbReference type="InterPro" id="IPR012334">
    <property type="entry name" value="Pectin_lyas_fold"/>
</dbReference>
<name>A0ABQ1XQX3_9PROT</name>
<keyword evidence="4" id="KW-0732">Signal</keyword>
<keyword evidence="2" id="KW-0325">Glycoprotein</keyword>
<feature type="chain" id="PRO_5046572165" evidence="4">
    <location>
        <begin position="23"/>
        <end position="541"/>
    </location>
</feature>
<accession>A0ABQ1XQX3</accession>
<evidence type="ECO:0000256" key="3">
    <source>
        <dbReference type="SAM" id="MobiDB-lite"/>
    </source>
</evidence>
<reference evidence="6" key="1">
    <citation type="journal article" date="2019" name="Int. J. Syst. Evol. Microbiol.">
        <title>The Global Catalogue of Microorganisms (GCM) 10K type strain sequencing project: providing services to taxonomists for standard genome sequencing and annotation.</title>
        <authorList>
            <consortium name="The Broad Institute Genomics Platform"/>
            <consortium name="The Broad Institute Genome Sequencing Center for Infectious Disease"/>
            <person name="Wu L."/>
            <person name="Ma J."/>
        </authorList>
    </citation>
    <scope>NUCLEOTIDE SEQUENCE [LARGE SCALE GENOMIC DNA]</scope>
    <source>
        <strain evidence="6">CGMCC 1.12766</strain>
    </source>
</reference>
<evidence type="ECO:0000256" key="1">
    <source>
        <dbReference type="ARBA" id="ARBA00022723"/>
    </source>
</evidence>
<evidence type="ECO:0000313" key="6">
    <source>
        <dbReference type="Proteomes" id="UP000648722"/>
    </source>
</evidence>
<sequence length="541" mass="58369">MRKSFAGIAAIAFLAACSPEPAGNNTGEATSPAAERTSPARTSPEQAAAALAAAAARPDRVPAAPDIPPLSDEPAPWFVPPGAIPAFPGAEGFGRYAIGGRGGRVFKVTNLNDSGPGSLREAVEADGPRIVLFDVDGIIRLESPLIISNDFITIAGQSAPGGGITLRDHDLTVNANHVIIRHIRSRMGNEAGHEDDSISIRGGHHIILDHVSASWAIDENLSASQSYDPERGGNHLSNVTVQWSIISEGLYRAGHEKGDRGYGSLIRGSHGARYSWLNNLWAHNHSRMPRVGNYATPYTDPEGVLFDFRNNVFYNWGHGAETDFWNWTPARDTFDYSAAQGLVSDMLYGREGFDYHHAAGTDLDPASVARYNFVNNAYVQGPDTLGPVIFYMRNVTGRAFFEGNTVDGQLMPQLNLVRSAAPDRTFVDRAFPAGEVTTVSAGDAYERVLERAGASFYRDAIDARVIEEVRTRTGIIPDSAADVGGWVDVPQGEPRTDSNGDGIPDEWLIAQGIDPQGPSRANETGEDGYTLIERWFNSLAE</sequence>
<evidence type="ECO:0000313" key="5">
    <source>
        <dbReference type="EMBL" id="GGH00516.1"/>
    </source>
</evidence>
<dbReference type="Proteomes" id="UP000648722">
    <property type="component" value="Unassembled WGS sequence"/>
</dbReference>
<dbReference type="PANTHER" id="PTHR42970:SF1">
    <property type="entry name" value="PECTATE LYASE C-RELATED"/>
    <property type="match status" value="1"/>
</dbReference>